<comment type="caution">
    <text evidence="2">The sequence shown here is derived from an EMBL/GenBank/DDBJ whole genome shotgun (WGS) entry which is preliminary data.</text>
</comment>
<sequence length="191" mass="21194">MDGRLGEWTHTGFDVLYPIEGSNAWQGLADASGIVWLAWDNTMLYLGAYIRDDTLVQRWKDDKIARGDSLTLRLSLTSALPDVWEVVLSPGDFNKNKPAAFITTADKKASKEIRVQAAPSSEGYTLEAAIPWQQTPVGVPEQSLLLRYALILQDNDNEKSDAPESRIANTSTLDVNDLRTYPTLQLLLATQ</sequence>
<dbReference type="Proteomes" id="UP000037784">
    <property type="component" value="Unassembled WGS sequence"/>
</dbReference>
<organism evidence="2 3">
    <name type="scientific">Ardenticatena maritima</name>
    <dbReference type="NCBI Taxonomy" id="872965"/>
    <lineage>
        <taxon>Bacteria</taxon>
        <taxon>Bacillati</taxon>
        <taxon>Chloroflexota</taxon>
        <taxon>Ardenticatenia</taxon>
        <taxon>Ardenticatenales</taxon>
        <taxon>Ardenticatenaceae</taxon>
        <taxon>Ardenticatena</taxon>
    </lineage>
</organism>
<feature type="domain" description="Carbohydrate-binding" evidence="1">
    <location>
        <begin position="23"/>
        <end position="174"/>
    </location>
</feature>
<dbReference type="Pfam" id="PF06452">
    <property type="entry name" value="CBM9_1"/>
    <property type="match status" value="1"/>
</dbReference>
<evidence type="ECO:0000313" key="2">
    <source>
        <dbReference type="EMBL" id="GAP63469.1"/>
    </source>
</evidence>
<dbReference type="Gene3D" id="2.60.40.1190">
    <property type="match status" value="1"/>
</dbReference>
<gene>
    <name evidence="2" type="ORF">ARMA_1892</name>
</gene>
<protein>
    <recommendedName>
        <fullName evidence="1">Carbohydrate-binding domain-containing protein</fullName>
    </recommendedName>
</protein>
<dbReference type="InParanoid" id="A0A0M8K9Y4"/>
<dbReference type="GO" id="GO:0030246">
    <property type="term" value="F:carbohydrate binding"/>
    <property type="evidence" value="ECO:0007669"/>
    <property type="project" value="InterPro"/>
</dbReference>
<dbReference type="SUPFAM" id="SSF49344">
    <property type="entry name" value="CBD9-like"/>
    <property type="match status" value="1"/>
</dbReference>
<reference evidence="3" key="2">
    <citation type="submission" date="2015-08" db="EMBL/GenBank/DDBJ databases">
        <title>Draft Genome Sequence of a Heterotrophic Facultative Anaerobic Bacterium Ardenticatena maritima Strain 110S.</title>
        <authorList>
            <person name="Kawaichi S."/>
            <person name="Yoshida T."/>
            <person name="Sako Y."/>
            <person name="Nakamura R."/>
        </authorList>
    </citation>
    <scope>NUCLEOTIDE SEQUENCE [LARGE SCALE GENOMIC DNA]</scope>
    <source>
        <strain evidence="3">110S</strain>
    </source>
</reference>
<dbReference type="GO" id="GO:0016052">
    <property type="term" value="P:carbohydrate catabolic process"/>
    <property type="evidence" value="ECO:0007669"/>
    <property type="project" value="InterPro"/>
</dbReference>
<name>A0A0M8K9Y4_9CHLR</name>
<reference evidence="2 3" key="1">
    <citation type="journal article" date="2015" name="Genome Announc.">
        <title>Draft Genome Sequence of a Heterotrophic Facultative Anaerobic Thermophilic Bacterium, Ardenticatena maritima Strain 110ST.</title>
        <authorList>
            <person name="Kawaichi S."/>
            <person name="Yoshida T."/>
            <person name="Sako Y."/>
            <person name="Nakamura R."/>
        </authorList>
    </citation>
    <scope>NUCLEOTIDE SEQUENCE [LARGE SCALE GENOMIC DNA]</scope>
    <source>
        <strain evidence="2 3">110S</strain>
    </source>
</reference>
<dbReference type="AlphaFoldDB" id="A0A0M8K9Y4"/>
<accession>A0A0M8K9Y4</accession>
<keyword evidence="3" id="KW-1185">Reference proteome</keyword>
<dbReference type="InterPro" id="IPR010502">
    <property type="entry name" value="Carb-bd_dom_fam9"/>
</dbReference>
<evidence type="ECO:0000259" key="1">
    <source>
        <dbReference type="Pfam" id="PF06452"/>
    </source>
</evidence>
<dbReference type="GO" id="GO:0004553">
    <property type="term" value="F:hydrolase activity, hydrolyzing O-glycosyl compounds"/>
    <property type="evidence" value="ECO:0007669"/>
    <property type="project" value="InterPro"/>
</dbReference>
<evidence type="ECO:0000313" key="3">
    <source>
        <dbReference type="Proteomes" id="UP000037784"/>
    </source>
</evidence>
<dbReference type="EMBL" id="BBZA01000148">
    <property type="protein sequence ID" value="GAP63469.1"/>
    <property type="molecule type" value="Genomic_DNA"/>
</dbReference>
<proteinExistence type="predicted"/>